<dbReference type="PANTHER" id="PTHR42994:SF2">
    <property type="entry name" value="PEPTIDASE"/>
    <property type="match status" value="1"/>
</dbReference>
<comment type="cofactor">
    <cofactor evidence="1">
        <name>Zn(2+)</name>
        <dbReference type="ChEBI" id="CHEBI:29105"/>
    </cofactor>
</comment>
<organism evidence="2 3">
    <name type="scientific">Clostridium combesii</name>
    <dbReference type="NCBI Taxonomy" id="39481"/>
    <lineage>
        <taxon>Bacteria</taxon>
        <taxon>Bacillati</taxon>
        <taxon>Bacillota</taxon>
        <taxon>Clostridia</taxon>
        <taxon>Eubacteriales</taxon>
        <taxon>Clostridiaceae</taxon>
        <taxon>Clostridium</taxon>
    </lineage>
</organism>
<dbReference type="PIRSF" id="PIRSF010386">
    <property type="entry name" value="RocB"/>
    <property type="match status" value="1"/>
</dbReference>
<dbReference type="InterPro" id="IPR012166">
    <property type="entry name" value="Uncharacterised_RocB"/>
</dbReference>
<accession>A0A2G7HJI9</accession>
<dbReference type="InterPro" id="IPR002933">
    <property type="entry name" value="Peptidase_M20"/>
</dbReference>
<sequence length="543" mass="63332">MMMRDKIFKTLDRLVKMPSISGTEKENLAVDEIYNILMDIDYFRNNKSNVKVHNIEGDMHNRCFLTALLEGKRPSKDIIILTGHLDVVDIDEFGILKNIAFDYKEYTKRVSDLVLDQDSKKDLHSNEWIFGRGTADMKYGLALYIELIRELSRDRDFKGNILFLAVPGEESNSEGMLGAIPYLSKLKEEGYNFKSLFLSECCIPKYEGDNAKRIYIGSVGKIMPTFFCVGKATHVGNPFGGLNPNLLVSEINKLMEYNVELSDKYEKDITPPPVCLKQSDLKELYSVQNPVYAYSYYNLLTIQKTPEEIMENLKDIAREAFYNTLKIIKENYKKYKAIYESKLEADLDIEPKIITFEELYKEVLKENKDFEKYIETAIEKWKEEKLDNQTIGIKIIKETFEHYKYQQPMIIIAYNVPYYPHRYFDSENPKYTNLLNSLDNMGIYAKEKYDIDIGKENFFMGISDLSYTGLDEKFNIESICGNMPGLGYTYKFPEKELKKFDIPSVVFGGFGKDFHKYTERLNIPYSMDIVPELYMYILKEMLQ</sequence>
<dbReference type="PANTHER" id="PTHR42994">
    <property type="entry name" value="PEPTIDASE T"/>
    <property type="match status" value="1"/>
</dbReference>
<dbReference type="SUPFAM" id="SSF53187">
    <property type="entry name" value="Zn-dependent exopeptidases"/>
    <property type="match status" value="1"/>
</dbReference>
<keyword evidence="3" id="KW-1185">Reference proteome</keyword>
<dbReference type="Proteomes" id="UP000231322">
    <property type="component" value="Unassembled WGS sequence"/>
</dbReference>
<dbReference type="Gene3D" id="3.40.630.10">
    <property type="entry name" value="Zn peptidases"/>
    <property type="match status" value="1"/>
</dbReference>
<gene>
    <name evidence="2" type="ORF">CS538_05535</name>
</gene>
<evidence type="ECO:0000256" key="1">
    <source>
        <dbReference type="ARBA" id="ARBA00001947"/>
    </source>
</evidence>
<proteinExistence type="predicted"/>
<dbReference type="RefSeq" id="WP_099838557.1">
    <property type="nucleotide sequence ID" value="NZ_PEIK01000003.1"/>
</dbReference>
<dbReference type="GO" id="GO:0016787">
    <property type="term" value="F:hydrolase activity"/>
    <property type="evidence" value="ECO:0007669"/>
    <property type="project" value="InterPro"/>
</dbReference>
<comment type="caution">
    <text evidence="2">The sequence shown here is derived from an EMBL/GenBank/DDBJ whole genome shotgun (WGS) entry which is preliminary data.</text>
</comment>
<evidence type="ECO:0000313" key="2">
    <source>
        <dbReference type="EMBL" id="PIH05291.1"/>
    </source>
</evidence>
<evidence type="ECO:0000313" key="3">
    <source>
        <dbReference type="Proteomes" id="UP000231322"/>
    </source>
</evidence>
<dbReference type="EMBL" id="PEIK01000003">
    <property type="protein sequence ID" value="PIH05291.1"/>
    <property type="molecule type" value="Genomic_DNA"/>
</dbReference>
<name>A0A2G7HJI9_9CLOT</name>
<protein>
    <submittedName>
        <fullName evidence="2">Peptidase M20</fullName>
    </submittedName>
</protein>
<dbReference type="Pfam" id="PF01546">
    <property type="entry name" value="Peptidase_M20"/>
    <property type="match status" value="1"/>
</dbReference>
<reference evidence="2 3" key="1">
    <citation type="submission" date="2017-10" db="EMBL/GenBank/DDBJ databases">
        <title>Reclassification of Eubacterium combesii and discrepancies in the nomenclature of botulinum neurotoxin producing clostridia. Request for an Opinion.</title>
        <authorList>
            <person name="Dobritsa A.P."/>
            <person name="Kutumbaka K.K."/>
            <person name="Samadpour M."/>
        </authorList>
    </citation>
    <scope>NUCLEOTIDE SEQUENCE [LARGE SCALE GENOMIC DNA]</scope>
    <source>
        <strain evidence="2 3">DSM 20696</strain>
    </source>
</reference>
<dbReference type="AlphaFoldDB" id="A0A2G7HJI9"/>